<proteinExistence type="predicted"/>
<organism evidence="1 2">
    <name type="scientific">Paenibacillus stellifer</name>
    <dbReference type="NCBI Taxonomy" id="169760"/>
    <lineage>
        <taxon>Bacteria</taxon>
        <taxon>Bacillati</taxon>
        <taxon>Bacillota</taxon>
        <taxon>Bacilli</taxon>
        <taxon>Bacillales</taxon>
        <taxon>Paenibacillaceae</taxon>
        <taxon>Paenibacillus</taxon>
    </lineage>
</organism>
<dbReference type="Proteomes" id="UP000029507">
    <property type="component" value="Chromosome"/>
</dbReference>
<keyword evidence="2" id="KW-1185">Reference proteome</keyword>
<accession>A0A089LXK9</accession>
<gene>
    <name evidence="1" type="ORF">PSTEL_23685</name>
</gene>
<name>A0A089LXK9_9BACL</name>
<dbReference type="EMBL" id="CP009286">
    <property type="protein sequence ID" value="AIQ65662.1"/>
    <property type="molecule type" value="Genomic_DNA"/>
</dbReference>
<evidence type="ECO:0000313" key="1">
    <source>
        <dbReference type="EMBL" id="AIQ65662.1"/>
    </source>
</evidence>
<dbReference type="HOGENOM" id="CLU_076645_1_1_9"/>
<dbReference type="OrthoDB" id="9796999at2"/>
<evidence type="ECO:0008006" key="3">
    <source>
        <dbReference type="Google" id="ProtNLM"/>
    </source>
</evidence>
<evidence type="ECO:0000313" key="2">
    <source>
        <dbReference type="Proteomes" id="UP000029507"/>
    </source>
</evidence>
<reference evidence="1 2" key="1">
    <citation type="submission" date="2014-08" db="EMBL/GenBank/DDBJ databases">
        <title>Comparative genomics of the Paenibacillus odorifer group.</title>
        <authorList>
            <person name="den Bakker H.C."/>
            <person name="Tsai Y.-C."/>
            <person name="Martin N."/>
            <person name="Korlach J."/>
            <person name="Wiedmann M."/>
        </authorList>
    </citation>
    <scope>NUCLEOTIDE SEQUENCE [LARGE SCALE GENOMIC DNA]</scope>
    <source>
        <strain evidence="1 2">DSM 14472</strain>
    </source>
</reference>
<dbReference type="KEGG" id="pste:PSTEL_23685"/>
<protein>
    <recommendedName>
        <fullName evidence="3">Bacteriocin-protection protein</fullName>
    </recommendedName>
</protein>
<sequence length="184" mass="20941">MLFGDSQAFERWLEEHHAISPGVWLQIAKKNSGLSSVSYAEALEAALCYGWIDSHKVKHDERSWLQRFTPRGPKSVWSKVNKEKAERLIGEGRMKPAGLAAIEAAKQNGEWDKAYESFSSASVPEDFAAELSKLPQAKAFFDSLNRQNQYAILYRLHQSRTPAARNKRIQQFLEMLAKGEKLYP</sequence>
<dbReference type="STRING" id="169760.PSTEL_23685"/>
<dbReference type="Pfam" id="PF13376">
    <property type="entry name" value="OmdA"/>
    <property type="match status" value="1"/>
</dbReference>
<dbReference type="AlphaFoldDB" id="A0A089LXK9"/>